<keyword evidence="1" id="KW-0479">Metal-binding</keyword>
<proteinExistence type="predicted"/>
<dbReference type="SMART" id="SM00440">
    <property type="entry name" value="ZnF_C2C2"/>
    <property type="match status" value="1"/>
</dbReference>
<dbReference type="SUPFAM" id="SSF57783">
    <property type="entry name" value="Zinc beta-ribbon"/>
    <property type="match status" value="1"/>
</dbReference>
<feature type="domain" description="TFIIS-type" evidence="5">
    <location>
        <begin position="163"/>
        <end position="203"/>
    </location>
</feature>
<evidence type="ECO:0000256" key="2">
    <source>
        <dbReference type="ARBA" id="ARBA00022771"/>
    </source>
</evidence>
<accession>A0ABR2WD51</accession>
<sequence length="204" mass="22589">MHPTDGINATPDANATLVILHSLSSGASLNITTFISSGPISLNILNTSLFFGNTSKFDSFNVFAILANISRFFSKNSSHPLIIMNLTPTPIPPQTSPKKDLSVEDTYTKLYVQQLIDNNQTDVLVQLGIISNSETNKPLPYILNSIKKFFDTNKPEQPTPDQNNATCKYCGHNNVLVREYQLRSADEGSNLVHECMNCHKSWTV</sequence>
<dbReference type="GO" id="GO:0000428">
    <property type="term" value="C:DNA-directed RNA polymerase complex"/>
    <property type="evidence" value="ECO:0007669"/>
    <property type="project" value="UniProtKB-KW"/>
</dbReference>
<evidence type="ECO:0000256" key="3">
    <source>
        <dbReference type="ARBA" id="ARBA00022833"/>
    </source>
</evidence>
<dbReference type="Proteomes" id="UP001479436">
    <property type="component" value="Unassembled WGS sequence"/>
</dbReference>
<dbReference type="InterPro" id="IPR001222">
    <property type="entry name" value="Znf_TFIIS"/>
</dbReference>
<evidence type="ECO:0000256" key="4">
    <source>
        <dbReference type="PROSITE-ProRule" id="PRU00472"/>
    </source>
</evidence>
<gene>
    <name evidence="6" type="primary">RPA12_2</name>
    <name evidence="6" type="ORF">K7432_017638</name>
</gene>
<reference evidence="6 7" key="1">
    <citation type="submission" date="2023-04" db="EMBL/GenBank/DDBJ databases">
        <title>Genome of Basidiobolus ranarum AG-B5.</title>
        <authorList>
            <person name="Stajich J.E."/>
            <person name="Carter-House D."/>
            <person name="Gryganskyi A."/>
        </authorList>
    </citation>
    <scope>NUCLEOTIDE SEQUENCE [LARGE SCALE GENOMIC DNA]</scope>
    <source>
        <strain evidence="6 7">AG-B5</strain>
    </source>
</reference>
<organism evidence="6 7">
    <name type="scientific">Basidiobolus ranarum</name>
    <dbReference type="NCBI Taxonomy" id="34480"/>
    <lineage>
        <taxon>Eukaryota</taxon>
        <taxon>Fungi</taxon>
        <taxon>Fungi incertae sedis</taxon>
        <taxon>Zoopagomycota</taxon>
        <taxon>Entomophthoromycotina</taxon>
        <taxon>Basidiobolomycetes</taxon>
        <taxon>Basidiobolales</taxon>
        <taxon>Basidiobolaceae</taxon>
        <taxon>Basidiobolus</taxon>
    </lineage>
</organism>
<evidence type="ECO:0000313" key="7">
    <source>
        <dbReference type="Proteomes" id="UP001479436"/>
    </source>
</evidence>
<comment type="caution">
    <text evidence="6">The sequence shown here is derived from an EMBL/GenBank/DDBJ whole genome shotgun (WGS) entry which is preliminary data.</text>
</comment>
<protein>
    <submittedName>
        <fullName evidence="6">DNA-directed RNA polymerase I core subunit rpa12</fullName>
    </submittedName>
</protein>
<name>A0ABR2WD51_9FUNG</name>
<evidence type="ECO:0000256" key="1">
    <source>
        <dbReference type="ARBA" id="ARBA00022723"/>
    </source>
</evidence>
<keyword evidence="2 4" id="KW-0863">Zinc-finger</keyword>
<dbReference type="EMBL" id="JASJQH010004096">
    <property type="protein sequence ID" value="KAK9759425.1"/>
    <property type="molecule type" value="Genomic_DNA"/>
</dbReference>
<keyword evidence="6" id="KW-0804">Transcription</keyword>
<keyword evidence="6" id="KW-0240">DNA-directed RNA polymerase</keyword>
<evidence type="ECO:0000259" key="5">
    <source>
        <dbReference type="PROSITE" id="PS51133"/>
    </source>
</evidence>
<keyword evidence="7" id="KW-1185">Reference proteome</keyword>
<dbReference type="PROSITE" id="PS51133">
    <property type="entry name" value="ZF_TFIIS_2"/>
    <property type="match status" value="1"/>
</dbReference>
<dbReference type="Gene3D" id="2.20.25.10">
    <property type="match status" value="1"/>
</dbReference>
<evidence type="ECO:0000313" key="6">
    <source>
        <dbReference type="EMBL" id="KAK9759425.1"/>
    </source>
</evidence>
<keyword evidence="3" id="KW-0862">Zinc</keyword>
<dbReference type="Pfam" id="PF01096">
    <property type="entry name" value="Zn_ribbon_TFIIS"/>
    <property type="match status" value="1"/>
</dbReference>